<evidence type="ECO:0000313" key="3">
    <source>
        <dbReference type="Proteomes" id="UP000324897"/>
    </source>
</evidence>
<evidence type="ECO:0000256" key="1">
    <source>
        <dbReference type="SAM" id="MobiDB-lite"/>
    </source>
</evidence>
<dbReference type="Gramene" id="TVU13588">
    <property type="protein sequence ID" value="TVU13588"/>
    <property type="gene ID" value="EJB05_40648"/>
</dbReference>
<dbReference type="EMBL" id="RWGY01000034">
    <property type="protein sequence ID" value="TVU13588.1"/>
    <property type="molecule type" value="Genomic_DNA"/>
</dbReference>
<proteinExistence type="predicted"/>
<feature type="compositionally biased region" description="Basic and acidic residues" evidence="1">
    <location>
        <begin position="1"/>
        <end position="10"/>
    </location>
</feature>
<evidence type="ECO:0000313" key="2">
    <source>
        <dbReference type="EMBL" id="TVU13588.1"/>
    </source>
</evidence>
<dbReference type="AlphaFoldDB" id="A0A5J9TRW5"/>
<gene>
    <name evidence="2" type="ORF">EJB05_40648</name>
</gene>
<name>A0A5J9TRW5_9POAL</name>
<dbReference type="Proteomes" id="UP000324897">
    <property type="component" value="Unassembled WGS sequence"/>
</dbReference>
<comment type="caution">
    <text evidence="2">The sequence shown here is derived from an EMBL/GenBank/DDBJ whole genome shotgun (WGS) entry which is preliminary data.</text>
</comment>
<keyword evidence="3" id="KW-1185">Reference proteome</keyword>
<feature type="region of interest" description="Disordered" evidence="1">
    <location>
        <begin position="1"/>
        <end position="23"/>
    </location>
</feature>
<organism evidence="2 3">
    <name type="scientific">Eragrostis curvula</name>
    <name type="common">weeping love grass</name>
    <dbReference type="NCBI Taxonomy" id="38414"/>
    <lineage>
        <taxon>Eukaryota</taxon>
        <taxon>Viridiplantae</taxon>
        <taxon>Streptophyta</taxon>
        <taxon>Embryophyta</taxon>
        <taxon>Tracheophyta</taxon>
        <taxon>Spermatophyta</taxon>
        <taxon>Magnoliopsida</taxon>
        <taxon>Liliopsida</taxon>
        <taxon>Poales</taxon>
        <taxon>Poaceae</taxon>
        <taxon>PACMAD clade</taxon>
        <taxon>Chloridoideae</taxon>
        <taxon>Eragrostideae</taxon>
        <taxon>Eragrostidinae</taxon>
        <taxon>Eragrostis</taxon>
    </lineage>
</organism>
<reference evidence="2 3" key="1">
    <citation type="journal article" date="2019" name="Sci. Rep.">
        <title>A high-quality genome of Eragrostis curvula grass provides insights into Poaceae evolution and supports new strategies to enhance forage quality.</title>
        <authorList>
            <person name="Carballo J."/>
            <person name="Santos B.A.C.M."/>
            <person name="Zappacosta D."/>
            <person name="Garbus I."/>
            <person name="Selva J.P."/>
            <person name="Gallo C.A."/>
            <person name="Diaz A."/>
            <person name="Albertini E."/>
            <person name="Caccamo M."/>
            <person name="Echenique V."/>
        </authorList>
    </citation>
    <scope>NUCLEOTIDE SEQUENCE [LARGE SCALE GENOMIC DNA]</scope>
    <source>
        <strain evidence="3">cv. Victoria</strain>
        <tissue evidence="2">Leaf</tissue>
    </source>
</reference>
<accession>A0A5J9TRW5</accession>
<protein>
    <submittedName>
        <fullName evidence="2">Uncharacterized protein</fullName>
    </submittedName>
</protein>
<sequence length="84" mass="9259">MQERRADRAAHGSGGGTPPSSCCSPDPRPGFLFSAAPRFCAPGSSSALQNLLRLRICRTQAAIFFIQRCRPLLLLRVCRTQIYH</sequence>